<dbReference type="SUPFAM" id="SSF82171">
    <property type="entry name" value="DPP6 N-terminal domain-like"/>
    <property type="match status" value="1"/>
</dbReference>
<proteinExistence type="predicted"/>
<evidence type="ECO:0000256" key="1">
    <source>
        <dbReference type="ARBA" id="ARBA00022801"/>
    </source>
</evidence>
<dbReference type="PROSITE" id="PS51257">
    <property type="entry name" value="PROKAR_LIPOPROTEIN"/>
    <property type="match status" value="1"/>
</dbReference>
<feature type="signal peptide" evidence="2">
    <location>
        <begin position="1"/>
        <end position="24"/>
    </location>
</feature>
<dbReference type="Pfam" id="PF00326">
    <property type="entry name" value="Peptidase_S9"/>
    <property type="match status" value="1"/>
</dbReference>
<gene>
    <name evidence="4" type="ORF">GCM10011394_20820</name>
</gene>
<accession>A0ABQ2EG45</accession>
<keyword evidence="1" id="KW-0378">Hydrolase</keyword>
<dbReference type="InterPro" id="IPR029058">
    <property type="entry name" value="AB_hydrolase_fold"/>
</dbReference>
<organism evidence="4 5">
    <name type="scientific">Luteimonas terricola</name>
    <dbReference type="NCBI Taxonomy" id="645597"/>
    <lineage>
        <taxon>Bacteria</taxon>
        <taxon>Pseudomonadati</taxon>
        <taxon>Pseudomonadota</taxon>
        <taxon>Gammaproteobacteria</taxon>
        <taxon>Lysobacterales</taxon>
        <taxon>Lysobacteraceae</taxon>
        <taxon>Luteimonas</taxon>
    </lineage>
</organism>
<feature type="chain" id="PRO_5046536269" evidence="2">
    <location>
        <begin position="25"/>
        <end position="657"/>
    </location>
</feature>
<dbReference type="PANTHER" id="PTHR42776:SF27">
    <property type="entry name" value="DIPEPTIDYL PEPTIDASE FAMILY MEMBER 6"/>
    <property type="match status" value="1"/>
</dbReference>
<evidence type="ECO:0000313" key="4">
    <source>
        <dbReference type="EMBL" id="GGK11292.1"/>
    </source>
</evidence>
<protein>
    <submittedName>
        <fullName evidence="4">Peptidase S9</fullName>
    </submittedName>
</protein>
<keyword evidence="5" id="KW-1185">Reference proteome</keyword>
<name>A0ABQ2EG45_9GAMM</name>
<dbReference type="PANTHER" id="PTHR42776">
    <property type="entry name" value="SERINE PEPTIDASE S9 FAMILY MEMBER"/>
    <property type="match status" value="1"/>
</dbReference>
<evidence type="ECO:0000259" key="3">
    <source>
        <dbReference type="Pfam" id="PF00326"/>
    </source>
</evidence>
<dbReference type="SUPFAM" id="SSF53474">
    <property type="entry name" value="alpha/beta-Hydrolases"/>
    <property type="match status" value="1"/>
</dbReference>
<sequence length="657" mass="71408">MYTFSIRFAAALLLAVACATPAAALDIEPFIRKSEFGEITISPSGEYLAATVPMEDTTALVVLRRSDMEITGGGGLGKNRHVSDMWWANDERLLFSVAEKMGALDQPRQTGDIYMMKATERRIESLVGQNVNAMSAGTRLGGKKAEMVWAQVVDTLRDNPNEAIISVGGFGDDPYTRAERLNVVTGRRLPVTRAPVRNGRYVTDGAGVVRAAHGVTIENSVKTFIRQRDGAEWTLINDEASNGVSLIPIGFSADDASLYVYAQRNSGTSVIEAYDMVTGKRTVVLADEKAEPERVLRDPVSGVPVGVRYMDGIARTGFFDPESAIARQYRSLEAAFPGQSVLITSSTADGSIMLFHVWSDRNPGEFYTYDSVNKRAAHVLATRSWHDPEKMAAMRPIALQARDGLPLAGYVTLPHGSDGTGLPMVLMPHGGPYGIYDRWAFNPDVQLLAAAGYAVLQLNYRGSGNHGRAFQQAGAREWGGKMQDDLTDATRWAISEGIADPSRICIHGGSYGGYAALMGAAKEPDLYRCASGYVGVYDLPAMQAEDARSSRRLGNWSKDWVGDDPVALAAVSPSRMATRIKVPVFLAAGGEDEVAPVEHTRKMERALQAANVPVESLYYRNEGHGFYVDANRREYYSRLLDFLGRHIGGKTAVAAAD</sequence>
<dbReference type="Gene3D" id="3.40.50.1820">
    <property type="entry name" value="alpha/beta hydrolase"/>
    <property type="match status" value="1"/>
</dbReference>
<evidence type="ECO:0000313" key="5">
    <source>
        <dbReference type="Proteomes" id="UP000599009"/>
    </source>
</evidence>
<feature type="domain" description="Peptidase S9 prolyl oligopeptidase catalytic" evidence="3">
    <location>
        <begin position="439"/>
        <end position="649"/>
    </location>
</feature>
<dbReference type="Proteomes" id="UP000599009">
    <property type="component" value="Unassembled WGS sequence"/>
</dbReference>
<reference evidence="5" key="1">
    <citation type="journal article" date="2019" name="Int. J. Syst. Evol. Microbiol.">
        <title>The Global Catalogue of Microorganisms (GCM) 10K type strain sequencing project: providing services to taxonomists for standard genome sequencing and annotation.</title>
        <authorList>
            <consortium name="The Broad Institute Genomics Platform"/>
            <consortium name="The Broad Institute Genome Sequencing Center for Infectious Disease"/>
            <person name="Wu L."/>
            <person name="Ma J."/>
        </authorList>
    </citation>
    <scope>NUCLEOTIDE SEQUENCE [LARGE SCALE GENOMIC DNA]</scope>
    <source>
        <strain evidence="5">CGMCC 1.8985</strain>
    </source>
</reference>
<keyword evidence="2" id="KW-0732">Signal</keyword>
<dbReference type="RefSeq" id="WP_132986587.1">
    <property type="nucleotide sequence ID" value="NZ_BMME01000001.1"/>
</dbReference>
<dbReference type="EMBL" id="BMME01000001">
    <property type="protein sequence ID" value="GGK11292.1"/>
    <property type="molecule type" value="Genomic_DNA"/>
</dbReference>
<evidence type="ECO:0000256" key="2">
    <source>
        <dbReference type="SAM" id="SignalP"/>
    </source>
</evidence>
<comment type="caution">
    <text evidence="4">The sequence shown here is derived from an EMBL/GenBank/DDBJ whole genome shotgun (WGS) entry which is preliminary data.</text>
</comment>
<dbReference type="InterPro" id="IPR001375">
    <property type="entry name" value="Peptidase_S9_cat"/>
</dbReference>